<dbReference type="EMBL" id="JAAPAO010000099">
    <property type="protein sequence ID" value="KAF4672781.1"/>
    <property type="molecule type" value="Genomic_DNA"/>
</dbReference>
<keyword evidence="3" id="KW-1185">Reference proteome</keyword>
<evidence type="ECO:0000256" key="1">
    <source>
        <dbReference type="SAM" id="MobiDB-lite"/>
    </source>
</evidence>
<accession>A0A7J6MP86</accession>
<feature type="region of interest" description="Disordered" evidence="1">
    <location>
        <begin position="168"/>
        <end position="217"/>
    </location>
</feature>
<feature type="compositionally biased region" description="Polar residues" evidence="1">
    <location>
        <begin position="168"/>
        <end position="190"/>
    </location>
</feature>
<dbReference type="OrthoDB" id="449534at2759"/>
<protein>
    <submittedName>
        <fullName evidence="2">Uncharacterized protein</fullName>
    </submittedName>
</protein>
<feature type="region of interest" description="Disordered" evidence="1">
    <location>
        <begin position="260"/>
        <end position="293"/>
    </location>
</feature>
<dbReference type="Proteomes" id="UP000591131">
    <property type="component" value="Unassembled WGS sequence"/>
</dbReference>
<evidence type="ECO:0000313" key="2">
    <source>
        <dbReference type="EMBL" id="KAF4672781.1"/>
    </source>
</evidence>
<gene>
    <name evidence="2" type="ORF">FOL47_011359</name>
</gene>
<proteinExistence type="predicted"/>
<comment type="caution">
    <text evidence="2">The sequence shown here is derived from an EMBL/GenBank/DDBJ whole genome shotgun (WGS) entry which is preliminary data.</text>
</comment>
<sequence>MGCSDGDNIALPEDISMDCLDGHTGGQNSRSPQDNVAMGIIMLNSSLLKGLHVLDCLQSRCVQEYPELNYDLEDHLMSFDGSLTTIYEGHQSQKVVEDVEDLCERLVIPDGNEFGGILNGNLITTEDANAALTSQKDKYELDKVEMAEKQRQLEEQCEQLRLALEASQKSRPVTAETCTGSNPDAANSSGEILVYDSDEEEGNKSKGGRMGDATASPPDGTIGVYKVGVMHVMAADRTEMRKGDLGAQLRKVDIYSSSAFEDSVGGGKSQRTEGMPLRRDGQSTGSVGSRCTGRFTIEDGESISFDRLPGGGVGLEDYSTPIGFGLSSGSVSIRRKETLDELDIEPVLENSSLWRSTASCCEIAGETDGQGSGEESRRESCSNGFGDTRSCCAELPRPQLSVKVPKRIGRFDVVEATPTARPVRMPSMLHIDSWDSNPSGGESTLQLLDDLNRQVRALLDRNAALEAENSLLHSRCERFSKQLRELGAQPETPADFPVALTRADTPPAYFAMRHHPFKNENTNGMGLP</sequence>
<dbReference type="AlphaFoldDB" id="A0A7J6MP86"/>
<reference evidence="2 3" key="1">
    <citation type="submission" date="2020-04" db="EMBL/GenBank/DDBJ databases">
        <title>Perkinsus chesapeaki whole genome sequence.</title>
        <authorList>
            <person name="Bogema D.R."/>
        </authorList>
    </citation>
    <scope>NUCLEOTIDE SEQUENCE [LARGE SCALE GENOMIC DNA]</scope>
    <source>
        <strain evidence="2">ATCC PRA-425</strain>
    </source>
</reference>
<name>A0A7J6MP86_PERCH</name>
<evidence type="ECO:0000313" key="3">
    <source>
        <dbReference type="Proteomes" id="UP000591131"/>
    </source>
</evidence>
<organism evidence="2 3">
    <name type="scientific">Perkinsus chesapeaki</name>
    <name type="common">Clam parasite</name>
    <name type="synonym">Perkinsus andrewsi</name>
    <dbReference type="NCBI Taxonomy" id="330153"/>
    <lineage>
        <taxon>Eukaryota</taxon>
        <taxon>Sar</taxon>
        <taxon>Alveolata</taxon>
        <taxon>Perkinsozoa</taxon>
        <taxon>Perkinsea</taxon>
        <taxon>Perkinsida</taxon>
        <taxon>Perkinsidae</taxon>
        <taxon>Perkinsus</taxon>
    </lineage>
</organism>